<dbReference type="Gramene" id="ONK66821">
    <property type="protein sequence ID" value="ONK66821"/>
    <property type="gene ID" value="A4U43_C06F12330"/>
</dbReference>
<gene>
    <name evidence="2" type="ORF">A4U43_C06F12330</name>
</gene>
<evidence type="ECO:0000256" key="1">
    <source>
        <dbReference type="SAM" id="MobiDB-lite"/>
    </source>
</evidence>
<feature type="compositionally biased region" description="Low complexity" evidence="1">
    <location>
        <begin position="124"/>
        <end position="138"/>
    </location>
</feature>
<reference evidence="3" key="1">
    <citation type="journal article" date="2017" name="Nat. Commun.">
        <title>The asparagus genome sheds light on the origin and evolution of a young Y chromosome.</title>
        <authorList>
            <person name="Harkess A."/>
            <person name="Zhou J."/>
            <person name="Xu C."/>
            <person name="Bowers J.E."/>
            <person name="Van der Hulst R."/>
            <person name="Ayyampalayam S."/>
            <person name="Mercati F."/>
            <person name="Riccardi P."/>
            <person name="McKain M.R."/>
            <person name="Kakrana A."/>
            <person name="Tang H."/>
            <person name="Ray J."/>
            <person name="Groenendijk J."/>
            <person name="Arikit S."/>
            <person name="Mathioni S.M."/>
            <person name="Nakano M."/>
            <person name="Shan H."/>
            <person name="Telgmann-Rauber A."/>
            <person name="Kanno A."/>
            <person name="Yue Z."/>
            <person name="Chen H."/>
            <person name="Li W."/>
            <person name="Chen Y."/>
            <person name="Xu X."/>
            <person name="Zhang Y."/>
            <person name="Luo S."/>
            <person name="Chen H."/>
            <person name="Gao J."/>
            <person name="Mao Z."/>
            <person name="Pires J.C."/>
            <person name="Luo M."/>
            <person name="Kudrna D."/>
            <person name="Wing R.A."/>
            <person name="Meyers B.C."/>
            <person name="Yi K."/>
            <person name="Kong H."/>
            <person name="Lavrijsen P."/>
            <person name="Sunseri F."/>
            <person name="Falavigna A."/>
            <person name="Ye Y."/>
            <person name="Leebens-Mack J.H."/>
            <person name="Chen G."/>
        </authorList>
    </citation>
    <scope>NUCLEOTIDE SEQUENCE [LARGE SCALE GENOMIC DNA]</scope>
    <source>
        <strain evidence="3">cv. DH0086</strain>
    </source>
</reference>
<feature type="region of interest" description="Disordered" evidence="1">
    <location>
        <begin position="112"/>
        <end position="138"/>
    </location>
</feature>
<evidence type="ECO:0000313" key="3">
    <source>
        <dbReference type="Proteomes" id="UP000243459"/>
    </source>
</evidence>
<dbReference type="Proteomes" id="UP000243459">
    <property type="component" value="Chromosome 6"/>
</dbReference>
<keyword evidence="3" id="KW-1185">Reference proteome</keyword>
<dbReference type="AlphaFoldDB" id="A0A5P1EQH9"/>
<organism evidence="2 3">
    <name type="scientific">Asparagus officinalis</name>
    <name type="common">Garden asparagus</name>
    <dbReference type="NCBI Taxonomy" id="4686"/>
    <lineage>
        <taxon>Eukaryota</taxon>
        <taxon>Viridiplantae</taxon>
        <taxon>Streptophyta</taxon>
        <taxon>Embryophyta</taxon>
        <taxon>Tracheophyta</taxon>
        <taxon>Spermatophyta</taxon>
        <taxon>Magnoliopsida</taxon>
        <taxon>Liliopsida</taxon>
        <taxon>Asparagales</taxon>
        <taxon>Asparagaceae</taxon>
        <taxon>Asparagoideae</taxon>
        <taxon>Asparagus</taxon>
    </lineage>
</organism>
<evidence type="ECO:0000313" key="2">
    <source>
        <dbReference type="EMBL" id="ONK66821.1"/>
    </source>
</evidence>
<proteinExistence type="predicted"/>
<protein>
    <submittedName>
        <fullName evidence="2">Uncharacterized protein</fullName>
    </submittedName>
</protein>
<sequence length="138" mass="14596">MSCTREHEPGPEPDPALGFNLTQGMLTRKETRLLLRVLLRVVVRARLDNGVEEIWSVTGRRSGGGRGCRHDLVEAAVGGGRGRDGGGYGGVGSGKMTTTWGVGVVRRSRVQRRKEAGVTGGDEGAVQVGQQAQSGVNM</sequence>
<name>A0A5P1EQH9_ASPOF</name>
<dbReference type="EMBL" id="CM007386">
    <property type="protein sequence ID" value="ONK66821.1"/>
    <property type="molecule type" value="Genomic_DNA"/>
</dbReference>
<accession>A0A5P1EQH9</accession>